<keyword evidence="2" id="KW-0472">Membrane</keyword>
<feature type="compositionally biased region" description="Basic and acidic residues" evidence="1">
    <location>
        <begin position="658"/>
        <end position="673"/>
    </location>
</feature>
<keyword evidence="2" id="KW-0812">Transmembrane</keyword>
<feature type="compositionally biased region" description="Acidic residues" evidence="1">
    <location>
        <begin position="877"/>
        <end position="887"/>
    </location>
</feature>
<evidence type="ECO:0000256" key="1">
    <source>
        <dbReference type="SAM" id="MobiDB-lite"/>
    </source>
</evidence>
<feature type="compositionally biased region" description="Polar residues" evidence="1">
    <location>
        <begin position="510"/>
        <end position="524"/>
    </location>
</feature>
<feature type="region of interest" description="Disordered" evidence="1">
    <location>
        <begin position="171"/>
        <end position="205"/>
    </location>
</feature>
<feature type="signal peptide" evidence="3">
    <location>
        <begin position="1"/>
        <end position="25"/>
    </location>
</feature>
<organism evidence="4 5">
    <name type="scientific">Allacma fusca</name>
    <dbReference type="NCBI Taxonomy" id="39272"/>
    <lineage>
        <taxon>Eukaryota</taxon>
        <taxon>Metazoa</taxon>
        <taxon>Ecdysozoa</taxon>
        <taxon>Arthropoda</taxon>
        <taxon>Hexapoda</taxon>
        <taxon>Collembola</taxon>
        <taxon>Symphypleona</taxon>
        <taxon>Sminthuridae</taxon>
        <taxon>Allacma</taxon>
    </lineage>
</organism>
<feature type="compositionally biased region" description="Basic residues" evidence="1">
    <location>
        <begin position="466"/>
        <end position="479"/>
    </location>
</feature>
<evidence type="ECO:0000256" key="2">
    <source>
        <dbReference type="SAM" id="Phobius"/>
    </source>
</evidence>
<dbReference type="EMBL" id="CAJVCH010308311">
    <property type="protein sequence ID" value="CAG7785990.1"/>
    <property type="molecule type" value="Genomic_DNA"/>
</dbReference>
<feature type="transmembrane region" description="Helical" evidence="2">
    <location>
        <begin position="387"/>
        <end position="410"/>
    </location>
</feature>
<protein>
    <recommendedName>
        <fullName evidence="6">Transmembrane protein</fullName>
    </recommendedName>
</protein>
<dbReference type="Proteomes" id="UP000708208">
    <property type="component" value="Unassembled WGS sequence"/>
</dbReference>
<feature type="compositionally biased region" description="Low complexity" evidence="1">
    <location>
        <begin position="171"/>
        <end position="182"/>
    </location>
</feature>
<feature type="compositionally biased region" description="Polar residues" evidence="1">
    <location>
        <begin position="700"/>
        <end position="719"/>
    </location>
</feature>
<evidence type="ECO:0000256" key="3">
    <source>
        <dbReference type="SAM" id="SignalP"/>
    </source>
</evidence>
<gene>
    <name evidence="4" type="ORF">AFUS01_LOCUS24578</name>
</gene>
<keyword evidence="3" id="KW-0732">Signal</keyword>
<evidence type="ECO:0000313" key="5">
    <source>
        <dbReference type="Proteomes" id="UP000708208"/>
    </source>
</evidence>
<comment type="caution">
    <text evidence="4">The sequence shown here is derived from an EMBL/GenBank/DDBJ whole genome shotgun (WGS) entry which is preliminary data.</text>
</comment>
<keyword evidence="5" id="KW-1185">Reference proteome</keyword>
<feature type="compositionally biased region" description="Basic and acidic residues" evidence="1">
    <location>
        <begin position="685"/>
        <end position="698"/>
    </location>
</feature>
<evidence type="ECO:0008006" key="6">
    <source>
        <dbReference type="Google" id="ProtNLM"/>
    </source>
</evidence>
<proteinExistence type="predicted"/>
<feature type="region of interest" description="Disordered" evidence="1">
    <location>
        <begin position="442"/>
        <end position="747"/>
    </location>
</feature>
<name>A0A8J2KFY8_9HEXA</name>
<evidence type="ECO:0000313" key="4">
    <source>
        <dbReference type="EMBL" id="CAG7785990.1"/>
    </source>
</evidence>
<reference evidence="4" key="1">
    <citation type="submission" date="2021-06" db="EMBL/GenBank/DDBJ databases">
        <authorList>
            <person name="Hodson N. C."/>
            <person name="Mongue J. A."/>
            <person name="Jaron S. K."/>
        </authorList>
    </citation>
    <scope>NUCLEOTIDE SEQUENCE</scope>
</reference>
<dbReference type="OrthoDB" id="6624682at2759"/>
<feature type="compositionally biased region" description="Basic residues" evidence="1">
    <location>
        <begin position="723"/>
        <end position="735"/>
    </location>
</feature>
<feature type="compositionally biased region" description="Pro residues" evidence="1">
    <location>
        <begin position="892"/>
        <end position="905"/>
    </location>
</feature>
<sequence>MTRLISYCIIHTVLLLIVLCANSTGNVTSTLPPLDEETLKRDGSASVPIYSRPQAWREYNFEDFLWTGSGNGPEDLAQDGGLAWEDGGGVDGDLTDIVRVTKTMVLFRTVLTTIYPVEMTPWVITSSVSSTPKLVNVPSVLTSPLQPDFHSSDLFTKVYATKTVQVSISSSAEITSSMPNTEKTTEPDEETEVTTSPTTTNTVSPETDRLYWVQTVIKANRSEVSSHPLFQGTMQKHLARIYASAFKRHLMSSLGVFHTKKMNGEQNGPRLRRSSFLPEEEDVDTEWLYPGKRLTPSKLRSLATAAMNVTVSILNMTAIDELSHLSLNYIVCAEGNPVPATSAVQDLTLVTKQEMEREIGYEVINKAEALVASPLKTTELEVATSPWLIVAVTTIILMVFLLLVIMFMVWKWKHNRLSDHIITPARPQSGIEGGVINPAFLGPPSPIERSTAPHELPESSPSTYISHKHKNEPHPKRYSSRSSQKKEEQRALASELNILLSRKGEKLNKDSNSSDSQVGTTHGSNVDEGKTAVVRARHPSPHKRSSRRLHSSSVRGSGRKRMGSDEEGWCGESPPKSLSPPSTEPKHTNTFPSIVSVPNLDRELEESSSKGVDKISYGDLEVSQEAIARPISAKARKFLPKAPPMSGSAEESSLAGLKQDDRRKPETLGKEIPETIGESDDVFDDETRSVHEQDRDLSESTEQAQSTPLEHSTKDAQVQTPTRRFKPRTRRRGKHHSSESLISTESEEMIQVHELDSLSSDSNPMGKMRKRFHQFLDDAFNVIGKNDDDDDLSRSKSAKVSISHQVETRQVPRPWTSQVIREEVLQRLRPKSASFGPPKRAWSASGSGERRCNSAKSSTAGVSSRIPKGKATTIFERDDDSDLEDDLTSTPVSPPAMPSQPPPKPQIHQTTLNIQPVFPNYSIYPDIAVAGSSRHPLPKPNRETDPAVPLILAIKEEIKRFEKVVVAEEEVARSSEA</sequence>
<feature type="compositionally biased region" description="Low complexity" evidence="1">
    <location>
        <begin position="193"/>
        <end position="205"/>
    </location>
</feature>
<accession>A0A8J2KFY8</accession>
<feature type="compositionally biased region" description="Basic and acidic residues" evidence="1">
    <location>
        <begin position="600"/>
        <end position="613"/>
    </location>
</feature>
<feature type="region of interest" description="Disordered" evidence="1">
    <location>
        <begin position="830"/>
        <end position="908"/>
    </location>
</feature>
<dbReference type="AlphaFoldDB" id="A0A8J2KFY8"/>
<feature type="chain" id="PRO_5035154798" description="Transmembrane protein" evidence="3">
    <location>
        <begin position="26"/>
        <end position="977"/>
    </location>
</feature>
<feature type="compositionally biased region" description="Basic residues" evidence="1">
    <location>
        <begin position="535"/>
        <end position="550"/>
    </location>
</feature>
<feature type="region of interest" description="Disordered" evidence="1">
    <location>
        <begin position="785"/>
        <end position="814"/>
    </location>
</feature>
<keyword evidence="2" id="KW-1133">Transmembrane helix</keyword>